<evidence type="ECO:0000256" key="14">
    <source>
        <dbReference type="PIRSR" id="PIRSR000294-2"/>
    </source>
</evidence>
<keyword evidence="6" id="KW-0732">Signal</keyword>
<dbReference type="InterPro" id="IPR026259">
    <property type="entry name" value="MauG/Cytc_peroxidase"/>
</dbReference>
<comment type="pathway">
    <text evidence="2">One-carbon metabolism; methylamine degradation.</text>
</comment>
<evidence type="ECO:0000256" key="2">
    <source>
        <dbReference type="ARBA" id="ARBA00004856"/>
    </source>
</evidence>
<comment type="subcellular location">
    <subcellularLocation>
        <location evidence="1">Periplasm</location>
    </subcellularLocation>
</comment>
<evidence type="ECO:0000256" key="11">
    <source>
        <dbReference type="ARBA" id="ARBA00058991"/>
    </source>
</evidence>
<dbReference type="PANTHER" id="PTHR30600:SF10">
    <property type="entry name" value="BLL6722 PROTEIN"/>
    <property type="match status" value="1"/>
</dbReference>
<keyword evidence="8" id="KW-0249">Electron transport</keyword>
<dbReference type="GO" id="GO:0046872">
    <property type="term" value="F:metal ion binding"/>
    <property type="evidence" value="ECO:0007669"/>
    <property type="project" value="UniProtKB-KW"/>
</dbReference>
<feature type="domain" description="Di-haem cytochrome c peroxidase" evidence="15">
    <location>
        <begin position="67"/>
        <end position="212"/>
    </location>
</feature>
<feature type="binding site" description="covalent" evidence="13">
    <location>
        <position position="89"/>
    </location>
    <ligand>
        <name>heme c</name>
        <dbReference type="ChEBI" id="CHEBI:61717"/>
        <label>1</label>
    </ligand>
</feature>
<feature type="binding site" description="axial binding residue" evidence="14">
    <location>
        <position position="246"/>
    </location>
    <ligand>
        <name>heme c</name>
        <dbReference type="ChEBI" id="CHEBI:61717"/>
        <label>2</label>
    </ligand>
    <ligandPart>
        <name>Fe</name>
        <dbReference type="ChEBI" id="CHEBI:18248"/>
    </ligandPart>
</feature>
<keyword evidence="7" id="KW-0574">Periplasm</keyword>
<evidence type="ECO:0000256" key="9">
    <source>
        <dbReference type="ARBA" id="ARBA00023002"/>
    </source>
</evidence>
<dbReference type="Gene3D" id="1.10.760.10">
    <property type="entry name" value="Cytochrome c-like domain"/>
    <property type="match status" value="2"/>
</dbReference>
<dbReference type="SUPFAM" id="SSF46626">
    <property type="entry name" value="Cytochrome c"/>
    <property type="match status" value="2"/>
</dbReference>
<feature type="binding site" description="axial binding residue" evidence="14">
    <location>
        <position position="93"/>
    </location>
    <ligand>
        <name>heme c</name>
        <dbReference type="ChEBI" id="CHEBI:61717"/>
        <label>1</label>
    </ligand>
    <ligandPart>
        <name>Fe</name>
        <dbReference type="ChEBI" id="CHEBI:18248"/>
    </ligandPart>
</feature>
<reference evidence="16 17" key="1">
    <citation type="submission" date="2016-10" db="EMBL/GenBank/DDBJ databases">
        <authorList>
            <person name="de Groot N.N."/>
        </authorList>
    </citation>
    <scope>NUCLEOTIDE SEQUENCE [LARGE SCALE GENOMIC DNA]</scope>
    <source>
        <strain evidence="16 17">Vu-144</strain>
    </source>
</reference>
<dbReference type="InterPro" id="IPR051395">
    <property type="entry name" value="Cytochrome_c_Peroxidase/MauG"/>
</dbReference>
<evidence type="ECO:0000256" key="3">
    <source>
        <dbReference type="ARBA" id="ARBA00022448"/>
    </source>
</evidence>
<keyword evidence="17" id="KW-1185">Reference proteome</keyword>
<keyword evidence="10 14" id="KW-0408">Iron</keyword>
<evidence type="ECO:0000256" key="4">
    <source>
        <dbReference type="ARBA" id="ARBA00022617"/>
    </source>
</evidence>
<accession>A0A1H3WUY3</accession>
<evidence type="ECO:0000313" key="16">
    <source>
        <dbReference type="EMBL" id="SDZ90780.1"/>
    </source>
</evidence>
<keyword evidence="3" id="KW-0813">Transport</keyword>
<dbReference type="GO" id="GO:0004130">
    <property type="term" value="F:cytochrome-c peroxidase activity"/>
    <property type="evidence" value="ECO:0007669"/>
    <property type="project" value="TreeGrafter"/>
</dbReference>
<dbReference type="AlphaFoldDB" id="A0A1H3WUY3"/>
<evidence type="ECO:0000256" key="6">
    <source>
        <dbReference type="ARBA" id="ARBA00022729"/>
    </source>
</evidence>
<organism evidence="16 17">
    <name type="scientific">Arachidicoccus rhizosphaerae</name>
    <dbReference type="NCBI Taxonomy" id="551991"/>
    <lineage>
        <taxon>Bacteria</taxon>
        <taxon>Pseudomonadati</taxon>
        <taxon>Bacteroidota</taxon>
        <taxon>Chitinophagia</taxon>
        <taxon>Chitinophagales</taxon>
        <taxon>Chitinophagaceae</taxon>
        <taxon>Arachidicoccus</taxon>
    </lineage>
</organism>
<dbReference type="PIRSF" id="PIRSF000294">
    <property type="entry name" value="Cytochrome-c_peroxidase"/>
    <property type="match status" value="1"/>
</dbReference>
<feature type="binding site" description="covalent" evidence="13">
    <location>
        <position position="242"/>
    </location>
    <ligand>
        <name>heme c</name>
        <dbReference type="ChEBI" id="CHEBI:61717"/>
        <label>2</label>
    </ligand>
</feature>
<keyword evidence="16" id="KW-0575">Peroxidase</keyword>
<dbReference type="Proteomes" id="UP000199041">
    <property type="component" value="Unassembled WGS sequence"/>
</dbReference>
<dbReference type="RefSeq" id="WP_091394328.1">
    <property type="nucleotide sequence ID" value="NZ_FNQY01000004.1"/>
</dbReference>
<protein>
    <recommendedName>
        <fullName evidence="12">Methylamine utilization protein MauG</fullName>
    </recommendedName>
</protein>
<evidence type="ECO:0000256" key="13">
    <source>
        <dbReference type="PIRSR" id="PIRSR000294-1"/>
    </source>
</evidence>
<dbReference type="OrthoDB" id="9805202at2"/>
<dbReference type="GO" id="GO:0009055">
    <property type="term" value="F:electron transfer activity"/>
    <property type="evidence" value="ECO:0007669"/>
    <property type="project" value="InterPro"/>
</dbReference>
<evidence type="ECO:0000256" key="10">
    <source>
        <dbReference type="ARBA" id="ARBA00023004"/>
    </source>
</evidence>
<proteinExistence type="predicted"/>
<evidence type="ECO:0000313" key="17">
    <source>
        <dbReference type="Proteomes" id="UP000199041"/>
    </source>
</evidence>
<dbReference type="GO" id="GO:0042597">
    <property type="term" value="C:periplasmic space"/>
    <property type="evidence" value="ECO:0007669"/>
    <property type="project" value="UniProtKB-SubCell"/>
</dbReference>
<evidence type="ECO:0000256" key="5">
    <source>
        <dbReference type="ARBA" id="ARBA00022723"/>
    </source>
</evidence>
<dbReference type="PANTHER" id="PTHR30600">
    <property type="entry name" value="CYTOCHROME C PEROXIDASE-RELATED"/>
    <property type="match status" value="1"/>
</dbReference>
<evidence type="ECO:0000256" key="7">
    <source>
        <dbReference type="ARBA" id="ARBA00022764"/>
    </source>
</evidence>
<name>A0A1H3WUY3_9BACT</name>
<feature type="binding site" description="covalent" evidence="13">
    <location>
        <position position="245"/>
    </location>
    <ligand>
        <name>heme c</name>
        <dbReference type="ChEBI" id="CHEBI:61717"/>
        <label>2</label>
    </ligand>
</feature>
<evidence type="ECO:0000256" key="1">
    <source>
        <dbReference type="ARBA" id="ARBA00004418"/>
    </source>
</evidence>
<comment type="cofactor">
    <cofactor evidence="13">
        <name>heme</name>
        <dbReference type="ChEBI" id="CHEBI:30413"/>
    </cofactor>
    <text evidence="13">Binds 2 heme groups.</text>
</comment>
<dbReference type="InterPro" id="IPR004852">
    <property type="entry name" value="Di-haem_cyt_c_peroxidsae"/>
</dbReference>
<keyword evidence="5 14" id="KW-0479">Metal-binding</keyword>
<dbReference type="InterPro" id="IPR036909">
    <property type="entry name" value="Cyt_c-like_dom_sf"/>
</dbReference>
<dbReference type="EMBL" id="FNQY01000004">
    <property type="protein sequence ID" value="SDZ90780.1"/>
    <property type="molecule type" value="Genomic_DNA"/>
</dbReference>
<dbReference type="FunFam" id="1.10.760.10:FF:000019">
    <property type="entry name" value="Di-heme cytochrome C peroxidase"/>
    <property type="match status" value="1"/>
</dbReference>
<comment type="function">
    <text evidence="11">Involved in methylamine metabolism. Essential for the maturation of the beta subunit of MADH, presumably via a step in the biosynthesis of tryptophan tryptophylquinone (TTQ), the cofactor of MADH.</text>
</comment>
<comment type="PTM">
    <text evidence="13">Binds 2 heme groups per subunit.</text>
</comment>
<evidence type="ECO:0000259" key="15">
    <source>
        <dbReference type="Pfam" id="PF03150"/>
    </source>
</evidence>
<dbReference type="STRING" id="551991.SAMN05192529_1048"/>
<dbReference type="GO" id="GO:0020037">
    <property type="term" value="F:heme binding"/>
    <property type="evidence" value="ECO:0007669"/>
    <property type="project" value="InterPro"/>
</dbReference>
<keyword evidence="9" id="KW-0560">Oxidoreductase</keyword>
<dbReference type="Pfam" id="PF03150">
    <property type="entry name" value="CCP_MauG"/>
    <property type="match status" value="1"/>
</dbReference>
<keyword evidence="4 13" id="KW-0349">Heme</keyword>
<gene>
    <name evidence="16" type="ORF">SAMN05192529_1048</name>
</gene>
<evidence type="ECO:0000256" key="12">
    <source>
        <dbReference type="ARBA" id="ARBA00073576"/>
    </source>
</evidence>
<sequence>MGNSLKTITSITLLGCIWIGSLSVSSFTNSRDTIVNNIPTPHIITLRFPAYFGHHYQIPEDNPTTEEGIALGRMLFYEKQLSKNNQISCASCHQQEHAFSDTAAFSLGADGSAQPRNTMALVNLLWVNQFFWDGRAKGLEAQADTPLVNLHEMNQSFDQSIAKLEHRQLYKNAFKVAFGDEKITKSRIEKALAQFERTLISCNSRYDQYLEGIYQPTAAELEGIALFYGTPTSKTYLRRPSCSHCHGGPNTYEELFMNNGLDSLPKDLGRAIITGQDYDKGRFRVVTLRNIALTAPYMHDGRFKSLAEVIDHYSDHILSSSSLSPFLNSKEIVSNPKDHLSFTKGERTSLIAFLNMLTDSSFIQDKRFSDPFTSNK</sequence>
<feature type="binding site" description="covalent" evidence="13">
    <location>
        <position position="92"/>
    </location>
    <ligand>
        <name>heme c</name>
        <dbReference type="ChEBI" id="CHEBI:61717"/>
        <label>1</label>
    </ligand>
</feature>
<evidence type="ECO:0000256" key="8">
    <source>
        <dbReference type="ARBA" id="ARBA00022982"/>
    </source>
</evidence>